<reference evidence="1 2" key="1">
    <citation type="submission" date="2021-06" db="EMBL/GenBank/DDBJ databases">
        <title>Caerostris extrusa draft genome.</title>
        <authorList>
            <person name="Kono N."/>
            <person name="Arakawa K."/>
        </authorList>
    </citation>
    <scope>NUCLEOTIDE SEQUENCE [LARGE SCALE GENOMIC DNA]</scope>
</reference>
<dbReference type="EMBL" id="BPLR01003095">
    <property type="protein sequence ID" value="GIX81094.1"/>
    <property type="molecule type" value="Genomic_DNA"/>
</dbReference>
<evidence type="ECO:0000313" key="1">
    <source>
        <dbReference type="EMBL" id="GIX81094.1"/>
    </source>
</evidence>
<name>A0AAV4N9U8_CAEEX</name>
<dbReference type="AlphaFoldDB" id="A0AAV4N9U8"/>
<organism evidence="1 2">
    <name type="scientific">Caerostris extrusa</name>
    <name type="common">Bark spider</name>
    <name type="synonym">Caerostris bankana</name>
    <dbReference type="NCBI Taxonomy" id="172846"/>
    <lineage>
        <taxon>Eukaryota</taxon>
        <taxon>Metazoa</taxon>
        <taxon>Ecdysozoa</taxon>
        <taxon>Arthropoda</taxon>
        <taxon>Chelicerata</taxon>
        <taxon>Arachnida</taxon>
        <taxon>Araneae</taxon>
        <taxon>Araneomorphae</taxon>
        <taxon>Entelegynae</taxon>
        <taxon>Araneoidea</taxon>
        <taxon>Araneidae</taxon>
        <taxon>Caerostris</taxon>
    </lineage>
</organism>
<protein>
    <submittedName>
        <fullName evidence="1">Uncharacterized protein</fullName>
    </submittedName>
</protein>
<evidence type="ECO:0000313" key="2">
    <source>
        <dbReference type="Proteomes" id="UP001054945"/>
    </source>
</evidence>
<accession>A0AAV4N9U8</accession>
<keyword evidence="2" id="KW-1185">Reference proteome</keyword>
<comment type="caution">
    <text evidence="1">The sequence shown here is derived from an EMBL/GenBank/DDBJ whole genome shotgun (WGS) entry which is preliminary data.</text>
</comment>
<dbReference type="Proteomes" id="UP001054945">
    <property type="component" value="Unassembled WGS sequence"/>
</dbReference>
<sequence length="113" mass="13105">MNIYSKTRHNVLDGTEMGVHVNERENKKQTRGRCHGDARHPLDHVLSKPLIAQRPLLRLCYSGQKTQCCKRNALKFIYSCLYMDDAFCFQLIQVDVWKIENSGLLNIAILENE</sequence>
<proteinExistence type="predicted"/>
<gene>
    <name evidence="1" type="ORF">CEXT_80241</name>
</gene>